<protein>
    <submittedName>
        <fullName evidence="2">Uncharacterized protein</fullName>
    </submittedName>
</protein>
<gene>
    <name evidence="2" type="ORF">MRATA1EN1_LOCUS28517</name>
</gene>
<keyword evidence="3" id="KW-1185">Reference proteome</keyword>
<name>A0ABN9A1M2_RANTA</name>
<sequence>MERPTVQPLQAKTIVRLGTGGLASRWRPVDGGPQGCTDPQILAKGFGLSRIRSRYQTQSAFHVGTGWNVARRAVGEAAGRGAGRSCNHKDLQTWPLTPSQKHPSPHPPSGPTWCVAISNSPSIEMGPL</sequence>
<dbReference type="Proteomes" id="UP001176941">
    <property type="component" value="Chromosome 9"/>
</dbReference>
<reference evidence="2" key="1">
    <citation type="submission" date="2023-04" db="EMBL/GenBank/DDBJ databases">
        <authorList>
            <consortium name="ELIXIR-Norway"/>
        </authorList>
    </citation>
    <scope>NUCLEOTIDE SEQUENCE [LARGE SCALE GENOMIC DNA]</scope>
</reference>
<organism evidence="2 3">
    <name type="scientific">Rangifer tarandus platyrhynchus</name>
    <name type="common">Svalbard reindeer</name>
    <dbReference type="NCBI Taxonomy" id="3082113"/>
    <lineage>
        <taxon>Eukaryota</taxon>
        <taxon>Metazoa</taxon>
        <taxon>Chordata</taxon>
        <taxon>Craniata</taxon>
        <taxon>Vertebrata</taxon>
        <taxon>Euteleostomi</taxon>
        <taxon>Mammalia</taxon>
        <taxon>Eutheria</taxon>
        <taxon>Laurasiatheria</taxon>
        <taxon>Artiodactyla</taxon>
        <taxon>Ruminantia</taxon>
        <taxon>Pecora</taxon>
        <taxon>Cervidae</taxon>
        <taxon>Odocoileinae</taxon>
        <taxon>Rangifer</taxon>
    </lineage>
</organism>
<evidence type="ECO:0000313" key="3">
    <source>
        <dbReference type="Proteomes" id="UP001176941"/>
    </source>
</evidence>
<proteinExistence type="predicted"/>
<accession>A0ABN9A1M2</accession>
<feature type="region of interest" description="Disordered" evidence="1">
    <location>
        <begin position="78"/>
        <end position="113"/>
    </location>
</feature>
<dbReference type="EMBL" id="OX459945">
    <property type="protein sequence ID" value="CAI9179555.1"/>
    <property type="molecule type" value="Genomic_DNA"/>
</dbReference>
<evidence type="ECO:0000256" key="1">
    <source>
        <dbReference type="SAM" id="MobiDB-lite"/>
    </source>
</evidence>
<evidence type="ECO:0000313" key="2">
    <source>
        <dbReference type="EMBL" id="CAI9179555.1"/>
    </source>
</evidence>